<comment type="caution">
    <text evidence="1">The sequence shown here is derived from an EMBL/GenBank/DDBJ whole genome shotgun (WGS) entry which is preliminary data.</text>
</comment>
<dbReference type="InterPro" id="IPR010985">
    <property type="entry name" value="Ribbon_hlx_hlx"/>
</dbReference>
<dbReference type="GO" id="GO:0006355">
    <property type="term" value="P:regulation of DNA-templated transcription"/>
    <property type="evidence" value="ECO:0007669"/>
    <property type="project" value="InterPro"/>
</dbReference>
<gene>
    <name evidence="1" type="ORF">IAB67_03960</name>
</gene>
<dbReference type="Proteomes" id="UP000824073">
    <property type="component" value="Unassembled WGS sequence"/>
</dbReference>
<sequence length="63" mass="7094">MPVSKAQQKAVNKYVREKYDKLLLTMPKGQKDVIKAHAESCGESVNGFINRAIDETMQRDKGV</sequence>
<protein>
    <recommendedName>
        <fullName evidence="3">Arc-like DNA binding domain-containing protein</fullName>
    </recommendedName>
</protein>
<dbReference type="Gene3D" id="1.10.1220.10">
    <property type="entry name" value="Met repressor-like"/>
    <property type="match status" value="1"/>
</dbReference>
<name>A0A9D1IWI3_9CLOT</name>
<proteinExistence type="predicted"/>
<evidence type="ECO:0008006" key="3">
    <source>
        <dbReference type="Google" id="ProtNLM"/>
    </source>
</evidence>
<reference evidence="1" key="2">
    <citation type="journal article" date="2021" name="PeerJ">
        <title>Extensive microbial diversity within the chicken gut microbiome revealed by metagenomics and culture.</title>
        <authorList>
            <person name="Gilroy R."/>
            <person name="Ravi A."/>
            <person name="Getino M."/>
            <person name="Pursley I."/>
            <person name="Horton D.L."/>
            <person name="Alikhan N.F."/>
            <person name="Baker D."/>
            <person name="Gharbi K."/>
            <person name="Hall N."/>
            <person name="Watson M."/>
            <person name="Adriaenssens E.M."/>
            <person name="Foster-Nyarko E."/>
            <person name="Jarju S."/>
            <person name="Secka A."/>
            <person name="Antonio M."/>
            <person name="Oren A."/>
            <person name="Chaudhuri R.R."/>
            <person name="La Ragione R."/>
            <person name="Hildebrand F."/>
            <person name="Pallen M.J."/>
        </authorList>
    </citation>
    <scope>NUCLEOTIDE SEQUENCE</scope>
    <source>
        <strain evidence="1">CHK191-8634</strain>
    </source>
</reference>
<dbReference type="EMBL" id="DVMR01000035">
    <property type="protein sequence ID" value="HIU43432.1"/>
    <property type="molecule type" value="Genomic_DNA"/>
</dbReference>
<evidence type="ECO:0000313" key="1">
    <source>
        <dbReference type="EMBL" id="HIU43432.1"/>
    </source>
</evidence>
<dbReference type="InterPro" id="IPR013321">
    <property type="entry name" value="Arc_rbn_hlx_hlx"/>
</dbReference>
<reference evidence="1" key="1">
    <citation type="submission" date="2020-10" db="EMBL/GenBank/DDBJ databases">
        <authorList>
            <person name="Gilroy R."/>
        </authorList>
    </citation>
    <scope>NUCLEOTIDE SEQUENCE</scope>
    <source>
        <strain evidence="1">CHK191-8634</strain>
    </source>
</reference>
<dbReference type="SUPFAM" id="SSF47598">
    <property type="entry name" value="Ribbon-helix-helix"/>
    <property type="match status" value="1"/>
</dbReference>
<dbReference type="AlphaFoldDB" id="A0A9D1IWI3"/>
<organism evidence="1 2">
    <name type="scientific">Candidatus Ventrousia excrementavium</name>
    <dbReference type="NCBI Taxonomy" id="2840961"/>
    <lineage>
        <taxon>Bacteria</taxon>
        <taxon>Bacillati</taxon>
        <taxon>Bacillota</taxon>
        <taxon>Clostridia</taxon>
        <taxon>Eubacteriales</taxon>
        <taxon>Clostridiaceae</taxon>
        <taxon>Clostridiaceae incertae sedis</taxon>
        <taxon>Candidatus Ventrousia</taxon>
    </lineage>
</organism>
<evidence type="ECO:0000313" key="2">
    <source>
        <dbReference type="Proteomes" id="UP000824073"/>
    </source>
</evidence>
<accession>A0A9D1IWI3</accession>